<evidence type="ECO:0000256" key="1">
    <source>
        <dbReference type="SAM" id="MobiDB-lite"/>
    </source>
</evidence>
<feature type="region of interest" description="Disordered" evidence="1">
    <location>
        <begin position="87"/>
        <end position="119"/>
    </location>
</feature>
<evidence type="ECO:0000313" key="4">
    <source>
        <dbReference type="Proteomes" id="UP001204376"/>
    </source>
</evidence>
<feature type="signal peptide" evidence="2">
    <location>
        <begin position="1"/>
        <end position="24"/>
    </location>
</feature>
<accession>A0ABT1T110</accession>
<protein>
    <submittedName>
        <fullName evidence="3">Uncharacterized protein</fullName>
    </submittedName>
</protein>
<keyword evidence="4" id="KW-1185">Reference proteome</keyword>
<dbReference type="RefSeq" id="WP_256538455.1">
    <property type="nucleotide sequence ID" value="NZ_JANHOH010000001.1"/>
</dbReference>
<organism evidence="3 4">
    <name type="scientific">Mucilaginibacter aquariorum</name>
    <dbReference type="NCBI Taxonomy" id="2967225"/>
    <lineage>
        <taxon>Bacteria</taxon>
        <taxon>Pseudomonadati</taxon>
        <taxon>Bacteroidota</taxon>
        <taxon>Sphingobacteriia</taxon>
        <taxon>Sphingobacteriales</taxon>
        <taxon>Sphingobacteriaceae</taxon>
        <taxon>Mucilaginibacter</taxon>
    </lineage>
</organism>
<comment type="caution">
    <text evidence="3">The sequence shown here is derived from an EMBL/GenBank/DDBJ whole genome shotgun (WGS) entry which is preliminary data.</text>
</comment>
<dbReference type="Proteomes" id="UP001204376">
    <property type="component" value="Unassembled WGS sequence"/>
</dbReference>
<evidence type="ECO:0000256" key="2">
    <source>
        <dbReference type="SAM" id="SignalP"/>
    </source>
</evidence>
<name>A0ABT1T110_9SPHI</name>
<proteinExistence type="predicted"/>
<sequence>MKNYKRIAMGLVVASMAIGFSAFTSTSNNGIKLNKDANGKLISVTASYYNISGDPTSVDPANFIFRDATTPAGCSNLNLKECTAQWTTSNTPHNNQTPTDAGSPSLSSRGPLNKRYNGN</sequence>
<gene>
    <name evidence="3" type="ORF">NPE20_09925</name>
</gene>
<evidence type="ECO:0000313" key="3">
    <source>
        <dbReference type="EMBL" id="MCQ6958277.1"/>
    </source>
</evidence>
<reference evidence="3 4" key="1">
    <citation type="submission" date="2022-07" db="EMBL/GenBank/DDBJ databases">
        <title>Mucilaginibacter sp. JC4.</title>
        <authorList>
            <person name="Le V."/>
            <person name="Ko S.-R."/>
            <person name="Ahn C.-Y."/>
            <person name="Oh H.-M."/>
        </authorList>
    </citation>
    <scope>NUCLEOTIDE SEQUENCE [LARGE SCALE GENOMIC DNA]</scope>
    <source>
        <strain evidence="3 4">JC4</strain>
    </source>
</reference>
<dbReference type="EMBL" id="JANHOH010000001">
    <property type="protein sequence ID" value="MCQ6958277.1"/>
    <property type="molecule type" value="Genomic_DNA"/>
</dbReference>
<feature type="chain" id="PRO_5045208646" evidence="2">
    <location>
        <begin position="25"/>
        <end position="119"/>
    </location>
</feature>
<keyword evidence="2" id="KW-0732">Signal</keyword>